<accession>A0A371CKZ2</accession>
<reference evidence="2 3" key="1">
    <citation type="journal article" date="2018" name="Biotechnol. Biofuels">
        <title>Integrative visual omics of the white-rot fungus Polyporus brumalis exposes the biotechnological potential of its oxidative enzymes for delignifying raw plant biomass.</title>
        <authorList>
            <person name="Miyauchi S."/>
            <person name="Rancon A."/>
            <person name="Drula E."/>
            <person name="Hage H."/>
            <person name="Chaduli D."/>
            <person name="Favel A."/>
            <person name="Grisel S."/>
            <person name="Henrissat B."/>
            <person name="Herpoel-Gimbert I."/>
            <person name="Ruiz-Duenas F.J."/>
            <person name="Chevret D."/>
            <person name="Hainaut M."/>
            <person name="Lin J."/>
            <person name="Wang M."/>
            <person name="Pangilinan J."/>
            <person name="Lipzen A."/>
            <person name="Lesage-Meessen L."/>
            <person name="Navarro D."/>
            <person name="Riley R."/>
            <person name="Grigoriev I.V."/>
            <person name="Zhou S."/>
            <person name="Raouche S."/>
            <person name="Rosso M.N."/>
        </authorList>
    </citation>
    <scope>NUCLEOTIDE SEQUENCE [LARGE SCALE GENOMIC DNA]</scope>
    <source>
        <strain evidence="2 3">BRFM 1820</strain>
    </source>
</reference>
<organism evidence="2 3">
    <name type="scientific">Lentinus brumalis</name>
    <dbReference type="NCBI Taxonomy" id="2498619"/>
    <lineage>
        <taxon>Eukaryota</taxon>
        <taxon>Fungi</taxon>
        <taxon>Dikarya</taxon>
        <taxon>Basidiomycota</taxon>
        <taxon>Agaricomycotina</taxon>
        <taxon>Agaricomycetes</taxon>
        <taxon>Polyporales</taxon>
        <taxon>Polyporaceae</taxon>
        <taxon>Lentinus</taxon>
    </lineage>
</organism>
<name>A0A371CKZ2_9APHY</name>
<evidence type="ECO:0000313" key="2">
    <source>
        <dbReference type="EMBL" id="RDX40939.1"/>
    </source>
</evidence>
<proteinExistence type="predicted"/>
<sequence length="230" mass="25712">MCYLRRLSRMMARRRRSREARGTPPLDPLLERHVGGSSPVCPDISLTTMQARLSWTLQPHPDLISTPDSPQEDYFPGYLTYAMLCRSSPGLSDAIQVYARVYDTGNHNILSANSLLRCSTLQRHVHAPPATRRAVYRLSTRFPCLQRQSAIRTFALCAVRRRRDLDLNPAQLSSWTPGSPRCNAPTAPRLVTTAVTTSRAFQARSRPADTLSRRAPPIPEDVHSALVPGN</sequence>
<dbReference type="AlphaFoldDB" id="A0A371CKZ2"/>
<evidence type="ECO:0000256" key="1">
    <source>
        <dbReference type="SAM" id="MobiDB-lite"/>
    </source>
</evidence>
<gene>
    <name evidence="2" type="ORF">OH76DRAFT_280529</name>
</gene>
<keyword evidence="3" id="KW-1185">Reference proteome</keyword>
<evidence type="ECO:0000313" key="3">
    <source>
        <dbReference type="Proteomes" id="UP000256964"/>
    </source>
</evidence>
<dbReference type="Proteomes" id="UP000256964">
    <property type="component" value="Unassembled WGS sequence"/>
</dbReference>
<protein>
    <submittedName>
        <fullName evidence="2">Uncharacterized protein</fullName>
    </submittedName>
</protein>
<dbReference type="EMBL" id="KZ857530">
    <property type="protein sequence ID" value="RDX40939.1"/>
    <property type="molecule type" value="Genomic_DNA"/>
</dbReference>
<feature type="region of interest" description="Disordered" evidence="1">
    <location>
        <begin position="198"/>
        <end position="230"/>
    </location>
</feature>